<evidence type="ECO:0008006" key="3">
    <source>
        <dbReference type="Google" id="ProtNLM"/>
    </source>
</evidence>
<evidence type="ECO:0000313" key="1">
    <source>
        <dbReference type="EMBL" id="POY36011.1"/>
    </source>
</evidence>
<reference evidence="1 2" key="1">
    <citation type="submission" date="2018-01" db="EMBL/GenBank/DDBJ databases">
        <authorList>
            <person name="Gaut B.S."/>
            <person name="Morton B.R."/>
            <person name="Clegg M.T."/>
            <person name="Duvall M.R."/>
        </authorList>
    </citation>
    <scope>NUCLEOTIDE SEQUENCE [LARGE SCALE GENOMIC DNA]</scope>
    <source>
        <strain evidence="1 2">HR-AV</strain>
    </source>
</reference>
<accession>A0A2S5A089</accession>
<dbReference type="AlphaFoldDB" id="A0A2S5A089"/>
<dbReference type="EMBL" id="PQVF01000008">
    <property type="protein sequence ID" value="POY36011.1"/>
    <property type="molecule type" value="Genomic_DNA"/>
</dbReference>
<evidence type="ECO:0000313" key="2">
    <source>
        <dbReference type="Proteomes" id="UP000236893"/>
    </source>
</evidence>
<proteinExistence type="predicted"/>
<keyword evidence="2" id="KW-1185">Reference proteome</keyword>
<gene>
    <name evidence="1" type="ORF">C3K47_12470</name>
</gene>
<organism evidence="1 2">
    <name type="scientific">Solitalea longa</name>
    <dbReference type="NCBI Taxonomy" id="2079460"/>
    <lineage>
        <taxon>Bacteria</taxon>
        <taxon>Pseudomonadati</taxon>
        <taxon>Bacteroidota</taxon>
        <taxon>Sphingobacteriia</taxon>
        <taxon>Sphingobacteriales</taxon>
        <taxon>Sphingobacteriaceae</taxon>
        <taxon>Solitalea</taxon>
    </lineage>
</organism>
<sequence length="260" mass="28439">MSIYFITGKLYAQNLFYGARIGALANAGSAINDSWNIAGNPAAFTSVHSFTASMGYLNQFSSPEFSTKAGILGFPVKSNFFGVSFNSFGQNPYTEMTTGLSYGRSFGSNFSIGLKFNYHTVAIANYGNSSTYSIEVGLMAKIMTNLTIATHIINPTRSDFGEELQNPLLTIFRLGARYDLSEKTFIVSEVEKPISMNTRFKTGLEFGVFKQLVLRGGISGHPFQQYFGAGYTTSKLQINIAASIHPSVGYSPQMSISYEF</sequence>
<protein>
    <recommendedName>
        <fullName evidence="3">PorV/PorQ family protein</fullName>
    </recommendedName>
</protein>
<name>A0A2S5A089_9SPHI</name>
<dbReference type="Proteomes" id="UP000236893">
    <property type="component" value="Unassembled WGS sequence"/>
</dbReference>
<comment type="caution">
    <text evidence="1">The sequence shown here is derived from an EMBL/GenBank/DDBJ whole genome shotgun (WGS) entry which is preliminary data.</text>
</comment>